<evidence type="ECO:0000313" key="1">
    <source>
        <dbReference type="EMBL" id="SMX48965.1"/>
    </source>
</evidence>
<dbReference type="RefSeq" id="WP_097806473.1">
    <property type="nucleotide sequence ID" value="NZ_FXYH01000019.1"/>
</dbReference>
<organism evidence="1 2">
    <name type="scientific">Pelagimonas varians</name>
    <dbReference type="NCBI Taxonomy" id="696760"/>
    <lineage>
        <taxon>Bacteria</taxon>
        <taxon>Pseudomonadati</taxon>
        <taxon>Pseudomonadota</taxon>
        <taxon>Alphaproteobacteria</taxon>
        <taxon>Rhodobacterales</taxon>
        <taxon>Roseobacteraceae</taxon>
        <taxon>Pelagimonas</taxon>
    </lineage>
</organism>
<keyword evidence="2" id="KW-1185">Reference proteome</keyword>
<dbReference type="EMBL" id="FXYH01000019">
    <property type="protein sequence ID" value="SMX48965.1"/>
    <property type="molecule type" value="Genomic_DNA"/>
</dbReference>
<dbReference type="Proteomes" id="UP000220836">
    <property type="component" value="Unassembled WGS sequence"/>
</dbReference>
<dbReference type="OrthoDB" id="4954742at2"/>
<proteinExistence type="predicted"/>
<sequence>MTFARYAIFATMPEGQALEFCTSLLGWDSRSVRAVPHPRIDGLPMPIEQLTHTPRKYGLHATIKPPFRLAVGTSLEDLAKSIRQLCEDRTRVQFDGLSVTKLGGFLALTPQGDTAGVNALAADTVATLDAFRAPMSQAELDKRKRPNMPPQLLNNLEHWGYPHVMEAFKFHMTLTGKMPRKQAEQALSVLRPIIDPMLPKPFSITSMSLMGENQTGMFHEIQRFPFTQ</sequence>
<evidence type="ECO:0008006" key="3">
    <source>
        <dbReference type="Google" id="ProtNLM"/>
    </source>
</evidence>
<dbReference type="Pfam" id="PF06299">
    <property type="entry name" value="DUF1045"/>
    <property type="match status" value="1"/>
</dbReference>
<reference evidence="1 2" key="1">
    <citation type="submission" date="2017-05" db="EMBL/GenBank/DDBJ databases">
        <authorList>
            <person name="Song R."/>
            <person name="Chenine A.L."/>
            <person name="Ruprecht R.M."/>
        </authorList>
    </citation>
    <scope>NUCLEOTIDE SEQUENCE [LARGE SCALE GENOMIC DNA]</scope>
    <source>
        <strain evidence="1 2">CECT 8663</strain>
    </source>
</reference>
<dbReference type="Gene3D" id="3.90.1140.10">
    <property type="entry name" value="Cyclic phosphodiesterase"/>
    <property type="match status" value="1"/>
</dbReference>
<dbReference type="PIRSF" id="PIRSF033328">
    <property type="entry name" value="Phest_Mll4975"/>
    <property type="match status" value="1"/>
</dbReference>
<accession>A0A238L1J8</accession>
<dbReference type="AlphaFoldDB" id="A0A238L1J8"/>
<name>A0A238L1J8_9RHOB</name>
<protein>
    <recommendedName>
        <fullName evidence="3">Phosphonate metabolism protein</fullName>
    </recommendedName>
</protein>
<gene>
    <name evidence="1" type="ORF">PEV8663_04042</name>
</gene>
<dbReference type="InterPro" id="IPR009389">
    <property type="entry name" value="DUF1045"/>
</dbReference>
<evidence type="ECO:0000313" key="2">
    <source>
        <dbReference type="Proteomes" id="UP000220836"/>
    </source>
</evidence>